<accession>A0A0C2IDT0</accession>
<name>A0A0C2IDT0_THEKT</name>
<sequence length="151" mass="17897">MLNKHTKRVDSDSASERTGFLLTKLRRFKTSLRAQEMAKSTTLYSQMDRFRVWRYNIKPFWIQRQPERNKFQQRQDVNFNLKRVHSGSADARSPPKTAELTTEIELQVNRLQKLKGAEAGLSNGLFRGQAIKYQTFLDFEPYQSRENFYKN</sequence>
<gene>
    <name evidence="1" type="ORF">RF11_00508</name>
</gene>
<organism evidence="1 2">
    <name type="scientific">Thelohanellus kitauei</name>
    <name type="common">Myxosporean</name>
    <dbReference type="NCBI Taxonomy" id="669202"/>
    <lineage>
        <taxon>Eukaryota</taxon>
        <taxon>Metazoa</taxon>
        <taxon>Cnidaria</taxon>
        <taxon>Myxozoa</taxon>
        <taxon>Myxosporea</taxon>
        <taxon>Bivalvulida</taxon>
        <taxon>Platysporina</taxon>
        <taxon>Myxobolidae</taxon>
        <taxon>Thelohanellus</taxon>
    </lineage>
</organism>
<protein>
    <submittedName>
        <fullName evidence="1">Uncharacterized protein</fullName>
    </submittedName>
</protein>
<comment type="caution">
    <text evidence="1">The sequence shown here is derived from an EMBL/GenBank/DDBJ whole genome shotgun (WGS) entry which is preliminary data.</text>
</comment>
<dbReference type="EMBL" id="JWZT01004664">
    <property type="protein sequence ID" value="KII63478.1"/>
    <property type="molecule type" value="Genomic_DNA"/>
</dbReference>
<keyword evidence="2" id="KW-1185">Reference proteome</keyword>
<dbReference type="Proteomes" id="UP000031668">
    <property type="component" value="Unassembled WGS sequence"/>
</dbReference>
<evidence type="ECO:0000313" key="2">
    <source>
        <dbReference type="Proteomes" id="UP000031668"/>
    </source>
</evidence>
<reference evidence="1 2" key="1">
    <citation type="journal article" date="2014" name="Genome Biol. Evol.">
        <title>The genome of the myxosporean Thelohanellus kitauei shows adaptations to nutrient acquisition within its fish host.</title>
        <authorList>
            <person name="Yang Y."/>
            <person name="Xiong J."/>
            <person name="Zhou Z."/>
            <person name="Huo F."/>
            <person name="Miao W."/>
            <person name="Ran C."/>
            <person name="Liu Y."/>
            <person name="Zhang J."/>
            <person name="Feng J."/>
            <person name="Wang M."/>
            <person name="Wang M."/>
            <person name="Wang L."/>
            <person name="Yao B."/>
        </authorList>
    </citation>
    <scope>NUCLEOTIDE SEQUENCE [LARGE SCALE GENOMIC DNA]</scope>
    <source>
        <strain evidence="1">Wuqing</strain>
    </source>
</reference>
<dbReference type="AlphaFoldDB" id="A0A0C2IDT0"/>
<evidence type="ECO:0000313" key="1">
    <source>
        <dbReference type="EMBL" id="KII63478.1"/>
    </source>
</evidence>
<proteinExistence type="predicted"/>